<reference evidence="1 2" key="1">
    <citation type="submission" date="2016-07" db="EMBL/GenBank/DDBJ databases">
        <title>Pervasive Adenine N6-methylation of Active Genes in Fungi.</title>
        <authorList>
            <consortium name="DOE Joint Genome Institute"/>
            <person name="Mondo S.J."/>
            <person name="Dannebaum R.O."/>
            <person name="Kuo R.C."/>
            <person name="Labutti K."/>
            <person name="Haridas S."/>
            <person name="Kuo A."/>
            <person name="Salamov A."/>
            <person name="Ahrendt S.R."/>
            <person name="Lipzen A."/>
            <person name="Sullivan W."/>
            <person name="Andreopoulos W.B."/>
            <person name="Clum A."/>
            <person name="Lindquist E."/>
            <person name="Daum C."/>
            <person name="Ramamoorthy G.K."/>
            <person name="Gryganskyi A."/>
            <person name="Culley D."/>
            <person name="Magnuson J.K."/>
            <person name="James T.Y."/>
            <person name="O'Malley M.A."/>
            <person name="Stajich J.E."/>
            <person name="Spatafora J.W."/>
            <person name="Visel A."/>
            <person name="Grigoriev I.V."/>
        </authorList>
    </citation>
    <scope>NUCLEOTIDE SEQUENCE [LARGE SCALE GENOMIC DNA]</scope>
    <source>
        <strain evidence="1 2">NRRL 3301</strain>
    </source>
</reference>
<dbReference type="Proteomes" id="UP000242146">
    <property type="component" value="Unassembled WGS sequence"/>
</dbReference>
<sequence>YYIGQRAATAIISEAGSYQISSDALQSINQFLDEVLMTLIQRTQSLDLSVVKSHVLNLLPRSLGKNAIVEAELEVKTYSETNAIDYPLYERLKTLDPCLPLEQVWKALRYACIDYCTLADKSQGVTPVTTTIKPDLSISPMVTIYLTTILEHMAEYILTTVAVAAEQE</sequence>
<name>A0A1X2G6U3_9FUNG</name>
<evidence type="ECO:0000313" key="2">
    <source>
        <dbReference type="Proteomes" id="UP000242146"/>
    </source>
</evidence>
<proteinExistence type="predicted"/>
<gene>
    <name evidence="1" type="ORF">DM01DRAFT_230829</name>
</gene>
<dbReference type="OrthoDB" id="5382203at2759"/>
<dbReference type="STRING" id="101127.A0A1X2G6U3"/>
<protein>
    <submittedName>
        <fullName evidence="1">Uncharacterized protein</fullName>
    </submittedName>
</protein>
<feature type="non-terminal residue" evidence="1">
    <location>
        <position position="1"/>
    </location>
</feature>
<dbReference type="Gene3D" id="1.10.20.10">
    <property type="entry name" value="Histone, subunit A"/>
    <property type="match status" value="1"/>
</dbReference>
<feature type="non-terminal residue" evidence="1">
    <location>
        <position position="168"/>
    </location>
</feature>
<dbReference type="InterPro" id="IPR009072">
    <property type="entry name" value="Histone-fold"/>
</dbReference>
<comment type="caution">
    <text evidence="1">The sequence shown here is derived from an EMBL/GenBank/DDBJ whole genome shotgun (WGS) entry which is preliminary data.</text>
</comment>
<dbReference type="EMBL" id="MCGT01000037">
    <property type="protein sequence ID" value="ORX46561.1"/>
    <property type="molecule type" value="Genomic_DNA"/>
</dbReference>
<dbReference type="GO" id="GO:0046982">
    <property type="term" value="F:protein heterodimerization activity"/>
    <property type="evidence" value="ECO:0007669"/>
    <property type="project" value="InterPro"/>
</dbReference>
<keyword evidence="2" id="KW-1185">Reference proteome</keyword>
<dbReference type="AlphaFoldDB" id="A0A1X2G6U3"/>
<organism evidence="1 2">
    <name type="scientific">Hesseltinella vesiculosa</name>
    <dbReference type="NCBI Taxonomy" id="101127"/>
    <lineage>
        <taxon>Eukaryota</taxon>
        <taxon>Fungi</taxon>
        <taxon>Fungi incertae sedis</taxon>
        <taxon>Mucoromycota</taxon>
        <taxon>Mucoromycotina</taxon>
        <taxon>Mucoromycetes</taxon>
        <taxon>Mucorales</taxon>
        <taxon>Cunninghamellaceae</taxon>
        <taxon>Hesseltinella</taxon>
    </lineage>
</organism>
<accession>A0A1X2G6U3</accession>
<evidence type="ECO:0000313" key="1">
    <source>
        <dbReference type="EMBL" id="ORX46561.1"/>
    </source>
</evidence>